<evidence type="ECO:0000256" key="1">
    <source>
        <dbReference type="SAM" id="MobiDB-lite"/>
    </source>
</evidence>
<evidence type="ECO:0000313" key="2">
    <source>
        <dbReference type="EMBL" id="KAK2727327.1"/>
    </source>
</evidence>
<protein>
    <submittedName>
        <fullName evidence="2">Uncharacterized protein</fullName>
    </submittedName>
</protein>
<sequence length="367" mass="41216">MIKKDKAFSEDLDPETSRRLYIDYDSHGNESLVSKNKTVSSKSKSRESAESTKPLMAYTPFRTSVSKKKGNSIKVNKTSSSLISNGGSYVTVYQKRMASKRKNAPPSSSTSKVNLNVNWTCDRLVQPSFKVVDIRGAEVESSAQNLRSQGDFRIPKRNCNLINKTNYNRVHSKKYKISQGSSSKVDLEECKSKANHNELTLLNETCINGMSLPSPLRKILSRLSSRDVVVESFCPRDVIKETLKGLSLENTLVSETPVPTSKIIYSSKGEPPKVENANCETFQCRKNDSTHSNIFVDLKNQLKILSSNPSIPPEKRRVLLKLSVTNAELFNSNSVPSKNMNNYNSEEVHPTKPRKERTGDLYDFLYS</sequence>
<feature type="region of interest" description="Disordered" evidence="1">
    <location>
        <begin position="24"/>
        <end position="55"/>
    </location>
</feature>
<feature type="compositionally biased region" description="Low complexity" evidence="1">
    <location>
        <begin position="31"/>
        <end position="42"/>
    </location>
</feature>
<dbReference type="Proteomes" id="UP001187531">
    <property type="component" value="Unassembled WGS sequence"/>
</dbReference>
<name>A0AA88ITT0_ARTSF</name>
<keyword evidence="3" id="KW-1185">Reference proteome</keyword>
<feature type="compositionally biased region" description="Polar residues" evidence="1">
    <location>
        <begin position="333"/>
        <end position="345"/>
    </location>
</feature>
<dbReference type="AlphaFoldDB" id="A0AA88ITT0"/>
<reference evidence="2" key="1">
    <citation type="submission" date="2023-07" db="EMBL/GenBank/DDBJ databases">
        <title>Chromosome-level genome assembly of Artemia franciscana.</title>
        <authorList>
            <person name="Jo E."/>
        </authorList>
    </citation>
    <scope>NUCLEOTIDE SEQUENCE</scope>
    <source>
        <tissue evidence="2">Whole body</tissue>
    </source>
</reference>
<organism evidence="2 3">
    <name type="scientific">Artemia franciscana</name>
    <name type="common">Brine shrimp</name>
    <name type="synonym">Artemia sanfranciscana</name>
    <dbReference type="NCBI Taxonomy" id="6661"/>
    <lineage>
        <taxon>Eukaryota</taxon>
        <taxon>Metazoa</taxon>
        <taxon>Ecdysozoa</taxon>
        <taxon>Arthropoda</taxon>
        <taxon>Crustacea</taxon>
        <taxon>Branchiopoda</taxon>
        <taxon>Anostraca</taxon>
        <taxon>Artemiidae</taxon>
        <taxon>Artemia</taxon>
    </lineage>
</organism>
<accession>A0AA88ITT0</accession>
<evidence type="ECO:0000313" key="3">
    <source>
        <dbReference type="Proteomes" id="UP001187531"/>
    </source>
</evidence>
<proteinExistence type="predicted"/>
<comment type="caution">
    <text evidence="2">The sequence shown here is derived from an EMBL/GenBank/DDBJ whole genome shotgun (WGS) entry which is preliminary data.</text>
</comment>
<dbReference type="EMBL" id="JAVRJZ010000001">
    <property type="protein sequence ID" value="KAK2727327.1"/>
    <property type="molecule type" value="Genomic_DNA"/>
</dbReference>
<feature type="region of interest" description="Disordered" evidence="1">
    <location>
        <begin position="333"/>
        <end position="359"/>
    </location>
</feature>
<gene>
    <name evidence="2" type="ORF">QYM36_007980</name>
</gene>